<dbReference type="AlphaFoldDB" id="A0A5R8K7Z6"/>
<dbReference type="Proteomes" id="UP000306196">
    <property type="component" value="Unassembled WGS sequence"/>
</dbReference>
<evidence type="ECO:0000256" key="2">
    <source>
        <dbReference type="ARBA" id="ARBA00074555"/>
    </source>
</evidence>
<organism evidence="4 5">
    <name type="scientific">Phragmitibacter flavus</name>
    <dbReference type="NCBI Taxonomy" id="2576071"/>
    <lineage>
        <taxon>Bacteria</taxon>
        <taxon>Pseudomonadati</taxon>
        <taxon>Verrucomicrobiota</taxon>
        <taxon>Verrucomicrobiia</taxon>
        <taxon>Verrucomicrobiales</taxon>
        <taxon>Verrucomicrobiaceae</taxon>
        <taxon>Phragmitibacter</taxon>
    </lineage>
</organism>
<dbReference type="EMBL" id="VAUV01000024">
    <property type="protein sequence ID" value="TLD68462.1"/>
    <property type="molecule type" value="Genomic_DNA"/>
</dbReference>
<dbReference type="GO" id="GO:0016705">
    <property type="term" value="F:oxidoreductase activity, acting on paired donors, with incorporation or reduction of molecular oxygen"/>
    <property type="evidence" value="ECO:0007669"/>
    <property type="project" value="InterPro"/>
</dbReference>
<proteinExistence type="predicted"/>
<evidence type="ECO:0000313" key="4">
    <source>
        <dbReference type="EMBL" id="TLD68462.1"/>
    </source>
</evidence>
<feature type="domain" description="Luciferase-like" evidence="3">
    <location>
        <begin position="9"/>
        <end position="308"/>
    </location>
</feature>
<dbReference type="InterPro" id="IPR011251">
    <property type="entry name" value="Luciferase-like_dom"/>
</dbReference>
<evidence type="ECO:0000256" key="1">
    <source>
        <dbReference type="ARBA" id="ARBA00007789"/>
    </source>
</evidence>
<comment type="caution">
    <text evidence="4">The sequence shown here is derived from an EMBL/GenBank/DDBJ whole genome shotgun (WGS) entry which is preliminary data.</text>
</comment>
<protein>
    <recommendedName>
        <fullName evidence="2">Luciferase-like monooxygenase</fullName>
    </recommendedName>
</protein>
<dbReference type="PANTHER" id="PTHR30137:SF6">
    <property type="entry name" value="LUCIFERASE-LIKE MONOOXYGENASE"/>
    <property type="match status" value="1"/>
</dbReference>
<dbReference type="InterPro" id="IPR019949">
    <property type="entry name" value="CmoO-like"/>
</dbReference>
<dbReference type="InterPro" id="IPR050766">
    <property type="entry name" value="Bact_Lucif_Oxidored"/>
</dbReference>
<dbReference type="OrthoDB" id="9780518at2"/>
<dbReference type="CDD" id="cd00347">
    <property type="entry name" value="Flavin_utilizing_monoxygenases"/>
    <property type="match status" value="2"/>
</dbReference>
<dbReference type="Gene3D" id="3.20.20.30">
    <property type="entry name" value="Luciferase-like domain"/>
    <property type="match status" value="1"/>
</dbReference>
<dbReference type="NCBIfam" id="TIGR03558">
    <property type="entry name" value="oxido_grp_1"/>
    <property type="match status" value="1"/>
</dbReference>
<dbReference type="PANTHER" id="PTHR30137">
    <property type="entry name" value="LUCIFERASE-LIKE MONOOXYGENASE"/>
    <property type="match status" value="1"/>
</dbReference>
<sequence length="341" mass="37195">MNALSEVKFSVLDLAPVVQGGTVADAFRNTLDLAQHVERWGYQRFWLAEHHNIAGIASAATSVLIGHVAAGTKTIRVGSGGIMLPNHAPLVIAEHFGTLETLFPGRIDLGLGRAPGSDQMTARALMRDASAGELFPQLVDELLSLMGTAKPGQQVRAMPGEGTNVPVWLLGSSTFSAQLAAMMGLPFAFAGQFAPRLMQEALHLYRKKFQPSERWPKPYVMIGLPLFAADEDAEAHRLATSAYQQILALHRGSPIALPPPLDRAGDMVRLWSPMEEAGVRSHLAAAVIGGPETVRKKLLEVVAETRADELMFNSPMFRHEDRLRSYELLMQARDLEFGMQS</sequence>
<dbReference type="RefSeq" id="WP_138088554.1">
    <property type="nucleotide sequence ID" value="NZ_VAUV01000024.1"/>
</dbReference>
<dbReference type="Pfam" id="PF00296">
    <property type="entry name" value="Bac_luciferase"/>
    <property type="match status" value="1"/>
</dbReference>
<keyword evidence="5" id="KW-1185">Reference proteome</keyword>
<accession>A0A5R8K7Z6</accession>
<dbReference type="SUPFAM" id="SSF51679">
    <property type="entry name" value="Bacterial luciferase-like"/>
    <property type="match status" value="1"/>
</dbReference>
<dbReference type="GO" id="GO:0005829">
    <property type="term" value="C:cytosol"/>
    <property type="evidence" value="ECO:0007669"/>
    <property type="project" value="TreeGrafter"/>
</dbReference>
<evidence type="ECO:0000313" key="5">
    <source>
        <dbReference type="Proteomes" id="UP000306196"/>
    </source>
</evidence>
<name>A0A5R8K7Z6_9BACT</name>
<dbReference type="FunFam" id="3.20.20.30:FF:000002">
    <property type="entry name" value="LLM class flavin-dependent oxidoreductase"/>
    <property type="match status" value="1"/>
</dbReference>
<dbReference type="InterPro" id="IPR036661">
    <property type="entry name" value="Luciferase-like_sf"/>
</dbReference>
<reference evidence="4 5" key="1">
    <citation type="submission" date="2019-05" db="EMBL/GenBank/DDBJ databases">
        <title>Verrucobacter flavum gen. nov., sp. nov. a new member of the family Verrucomicrobiaceae.</title>
        <authorList>
            <person name="Szuroczki S."/>
            <person name="Abbaszade G."/>
            <person name="Szabo A."/>
            <person name="Felfoldi T."/>
            <person name="Schumann P."/>
            <person name="Boka K."/>
            <person name="Keki Z."/>
            <person name="Toumi M."/>
            <person name="Toth E."/>
        </authorList>
    </citation>
    <scope>NUCLEOTIDE SEQUENCE [LARGE SCALE GENOMIC DNA]</scope>
    <source>
        <strain evidence="4 5">MG-N-17</strain>
    </source>
</reference>
<gene>
    <name evidence="4" type="ORF">FEM03_22415</name>
</gene>
<comment type="similarity">
    <text evidence="1">To bacterial alkanal monooxygenase alpha and beta chains.</text>
</comment>
<evidence type="ECO:0000259" key="3">
    <source>
        <dbReference type="Pfam" id="PF00296"/>
    </source>
</evidence>